<dbReference type="GeneID" id="17262748"/>
<dbReference type="EnsemblProtists" id="EOD16588">
    <property type="protein sequence ID" value="EOD16588"/>
    <property type="gene ID" value="EMIHUDRAFT_370302"/>
</dbReference>
<organism evidence="2 3">
    <name type="scientific">Emiliania huxleyi (strain CCMP1516)</name>
    <dbReference type="NCBI Taxonomy" id="280463"/>
    <lineage>
        <taxon>Eukaryota</taxon>
        <taxon>Haptista</taxon>
        <taxon>Haptophyta</taxon>
        <taxon>Prymnesiophyceae</taxon>
        <taxon>Isochrysidales</taxon>
        <taxon>Noelaerhabdaceae</taxon>
        <taxon>Emiliania</taxon>
    </lineage>
</organism>
<dbReference type="RefSeq" id="XP_005769017.1">
    <property type="nucleotide sequence ID" value="XM_005768960.1"/>
</dbReference>
<dbReference type="EnsemblProtists" id="EOD12842">
    <property type="protein sequence ID" value="EOD12842"/>
    <property type="gene ID" value="EMIHUDRAFT_357144"/>
</dbReference>
<dbReference type="HOGENOM" id="CLU_2203923_0_0_1"/>
<evidence type="ECO:0000256" key="1">
    <source>
        <dbReference type="SAM" id="MobiDB-lite"/>
    </source>
</evidence>
<accession>A0A0D3IZA3</accession>
<name>A0A0D3IZA3_EMIH1</name>
<evidence type="ECO:0000313" key="2">
    <source>
        <dbReference type="EnsemblProtists" id="EOD16588"/>
    </source>
</evidence>
<evidence type="ECO:0000313" key="3">
    <source>
        <dbReference type="Proteomes" id="UP000013827"/>
    </source>
</evidence>
<dbReference type="KEGG" id="ehx:EMIHUDRAFT_357144"/>
<feature type="compositionally biased region" description="Polar residues" evidence="1">
    <location>
        <begin position="75"/>
        <end position="85"/>
    </location>
</feature>
<proteinExistence type="predicted"/>
<dbReference type="Proteomes" id="UP000013827">
    <property type="component" value="Unassembled WGS sequence"/>
</dbReference>
<reference evidence="2" key="2">
    <citation type="submission" date="2024-10" db="UniProtKB">
        <authorList>
            <consortium name="EnsemblProtists"/>
        </authorList>
    </citation>
    <scope>IDENTIFICATION</scope>
</reference>
<dbReference type="KEGG" id="ehx:EMIHUDRAFT_370302"/>
<dbReference type="RefSeq" id="XP_005765271.1">
    <property type="nucleotide sequence ID" value="XM_005765214.1"/>
</dbReference>
<feature type="region of interest" description="Disordered" evidence="1">
    <location>
        <begin position="50"/>
        <end position="108"/>
    </location>
</feature>
<dbReference type="GeneID" id="17259061"/>
<reference evidence="3" key="1">
    <citation type="journal article" date="2013" name="Nature">
        <title>Pan genome of the phytoplankton Emiliania underpins its global distribution.</title>
        <authorList>
            <person name="Read B.A."/>
            <person name="Kegel J."/>
            <person name="Klute M.J."/>
            <person name="Kuo A."/>
            <person name="Lefebvre S.C."/>
            <person name="Maumus F."/>
            <person name="Mayer C."/>
            <person name="Miller J."/>
            <person name="Monier A."/>
            <person name="Salamov A."/>
            <person name="Young J."/>
            <person name="Aguilar M."/>
            <person name="Claverie J.M."/>
            <person name="Frickenhaus S."/>
            <person name="Gonzalez K."/>
            <person name="Herman E.K."/>
            <person name="Lin Y.C."/>
            <person name="Napier J."/>
            <person name="Ogata H."/>
            <person name="Sarno A.F."/>
            <person name="Shmutz J."/>
            <person name="Schroeder D."/>
            <person name="de Vargas C."/>
            <person name="Verret F."/>
            <person name="von Dassow P."/>
            <person name="Valentin K."/>
            <person name="Van de Peer Y."/>
            <person name="Wheeler G."/>
            <person name="Dacks J.B."/>
            <person name="Delwiche C.F."/>
            <person name="Dyhrman S.T."/>
            <person name="Glockner G."/>
            <person name="John U."/>
            <person name="Richards T."/>
            <person name="Worden A.Z."/>
            <person name="Zhang X."/>
            <person name="Grigoriev I.V."/>
            <person name="Allen A.E."/>
            <person name="Bidle K."/>
            <person name="Borodovsky M."/>
            <person name="Bowler C."/>
            <person name="Brownlee C."/>
            <person name="Cock J.M."/>
            <person name="Elias M."/>
            <person name="Gladyshev V.N."/>
            <person name="Groth M."/>
            <person name="Guda C."/>
            <person name="Hadaegh A."/>
            <person name="Iglesias-Rodriguez M.D."/>
            <person name="Jenkins J."/>
            <person name="Jones B.M."/>
            <person name="Lawson T."/>
            <person name="Leese F."/>
            <person name="Lindquist E."/>
            <person name="Lobanov A."/>
            <person name="Lomsadze A."/>
            <person name="Malik S.B."/>
            <person name="Marsh M.E."/>
            <person name="Mackinder L."/>
            <person name="Mock T."/>
            <person name="Mueller-Roeber B."/>
            <person name="Pagarete A."/>
            <person name="Parker M."/>
            <person name="Probert I."/>
            <person name="Quesneville H."/>
            <person name="Raines C."/>
            <person name="Rensing S.A."/>
            <person name="Riano-Pachon D.M."/>
            <person name="Richier S."/>
            <person name="Rokitta S."/>
            <person name="Shiraiwa Y."/>
            <person name="Soanes D.M."/>
            <person name="van der Giezen M."/>
            <person name="Wahlund T.M."/>
            <person name="Williams B."/>
            <person name="Wilson W."/>
            <person name="Wolfe G."/>
            <person name="Wurch L.L."/>
        </authorList>
    </citation>
    <scope>NUCLEOTIDE SEQUENCE</scope>
</reference>
<protein>
    <submittedName>
        <fullName evidence="2">Uncharacterized protein</fullName>
    </submittedName>
</protein>
<sequence>TLWGLAEEGSATYKFALLPPQHKRACLTPVMLCSNNSGEEAFVTTIFDEDGTNELDQERGRQSASERLGAARVSPSRQVVSSTASWPGKKGVREERRSNDSVMAAVID</sequence>
<keyword evidence="3" id="KW-1185">Reference proteome</keyword>
<dbReference type="PaxDb" id="2903-EOD12842"/>
<dbReference type="AlphaFoldDB" id="A0A0D3IZA3"/>